<dbReference type="PRINTS" id="PR01249">
    <property type="entry name" value="RIBOSOMALL31"/>
</dbReference>
<organism evidence="8 9">
    <name type="scientific">Candidatus Vogelbacteria bacterium RIFOXYB1_FULL_42_16</name>
    <dbReference type="NCBI Taxonomy" id="1802436"/>
    <lineage>
        <taxon>Bacteria</taxon>
        <taxon>Candidatus Vogeliibacteriota</taxon>
    </lineage>
</organism>
<dbReference type="STRING" id="1802436.A2370_03265"/>
<dbReference type="Proteomes" id="UP000176222">
    <property type="component" value="Unassembled WGS sequence"/>
</dbReference>
<proteinExistence type="inferred from homology"/>
<comment type="caution">
    <text evidence="8">The sequence shown here is derived from an EMBL/GenBank/DDBJ whole genome shotgun (WGS) entry which is preliminary data.</text>
</comment>
<evidence type="ECO:0000256" key="7">
    <source>
        <dbReference type="HAMAP-Rule" id="MF_00501"/>
    </source>
</evidence>
<evidence type="ECO:0000256" key="4">
    <source>
        <dbReference type="ARBA" id="ARBA00022980"/>
    </source>
</evidence>
<dbReference type="HAMAP" id="MF_00501">
    <property type="entry name" value="Ribosomal_bL31_1"/>
    <property type="match status" value="1"/>
</dbReference>
<dbReference type="GO" id="GO:1990904">
    <property type="term" value="C:ribonucleoprotein complex"/>
    <property type="evidence" value="ECO:0007669"/>
    <property type="project" value="UniProtKB-KW"/>
</dbReference>
<keyword evidence="3 7" id="KW-0694">RNA-binding</keyword>
<keyword evidence="5 7" id="KW-0687">Ribonucleoprotein</keyword>
<dbReference type="PANTHER" id="PTHR33280:SF1">
    <property type="entry name" value="LARGE RIBOSOMAL SUBUNIT PROTEIN BL31C"/>
    <property type="match status" value="1"/>
</dbReference>
<dbReference type="Pfam" id="PF01197">
    <property type="entry name" value="Ribosomal_L31"/>
    <property type="match status" value="1"/>
</dbReference>
<evidence type="ECO:0000313" key="8">
    <source>
        <dbReference type="EMBL" id="OHA59179.1"/>
    </source>
</evidence>
<name>A0A1G2QGJ2_9BACT</name>
<dbReference type="PROSITE" id="PS01143">
    <property type="entry name" value="RIBOSOMAL_L31"/>
    <property type="match status" value="1"/>
</dbReference>
<dbReference type="GO" id="GO:0003735">
    <property type="term" value="F:structural constituent of ribosome"/>
    <property type="evidence" value="ECO:0007669"/>
    <property type="project" value="InterPro"/>
</dbReference>
<sequence length="85" mass="9286">MKKDIHPTFYDKATVTCVCGNSFTVGATKEKINVEICSACHPFYTGNEKVLDTAGRVEKFKTRASKAGTTTKKKAVKKVAKKTAK</sequence>
<dbReference type="GO" id="GO:0006412">
    <property type="term" value="P:translation"/>
    <property type="evidence" value="ECO:0007669"/>
    <property type="project" value="UniProtKB-UniRule"/>
</dbReference>
<dbReference type="InterPro" id="IPR034704">
    <property type="entry name" value="Ribosomal_bL28/bL31-like_sf"/>
</dbReference>
<comment type="function">
    <text evidence="7">Binds the 23S rRNA.</text>
</comment>
<comment type="similarity">
    <text evidence="1 7">Belongs to the bacterial ribosomal protein bL31 family. Type A subfamily.</text>
</comment>
<feature type="binding site" evidence="7">
    <location>
        <position position="37"/>
    </location>
    <ligand>
        <name>Zn(2+)</name>
        <dbReference type="ChEBI" id="CHEBI:29105"/>
    </ligand>
</feature>
<dbReference type="InterPro" id="IPR027491">
    <property type="entry name" value="Ribosomal_bL31_A"/>
</dbReference>
<dbReference type="InterPro" id="IPR002150">
    <property type="entry name" value="Ribosomal_bL31"/>
</dbReference>
<accession>A0A1G2QGJ2</accession>
<dbReference type="PANTHER" id="PTHR33280">
    <property type="entry name" value="50S RIBOSOMAL PROTEIN L31, CHLOROPLASTIC"/>
    <property type="match status" value="1"/>
</dbReference>
<dbReference type="NCBIfam" id="TIGR00105">
    <property type="entry name" value="L31"/>
    <property type="match status" value="1"/>
</dbReference>
<feature type="binding site" evidence="7">
    <location>
        <position position="17"/>
    </location>
    <ligand>
        <name>Zn(2+)</name>
        <dbReference type="ChEBI" id="CHEBI:29105"/>
    </ligand>
</feature>
<evidence type="ECO:0000313" key="9">
    <source>
        <dbReference type="Proteomes" id="UP000176222"/>
    </source>
</evidence>
<keyword evidence="2 7" id="KW-0699">rRNA-binding</keyword>
<evidence type="ECO:0000256" key="1">
    <source>
        <dbReference type="ARBA" id="ARBA00009296"/>
    </source>
</evidence>
<keyword evidence="7" id="KW-0479">Metal-binding</keyword>
<reference evidence="8 9" key="1">
    <citation type="journal article" date="2016" name="Nat. Commun.">
        <title>Thousands of microbial genomes shed light on interconnected biogeochemical processes in an aquifer system.</title>
        <authorList>
            <person name="Anantharaman K."/>
            <person name="Brown C.T."/>
            <person name="Hug L.A."/>
            <person name="Sharon I."/>
            <person name="Castelle C.J."/>
            <person name="Probst A.J."/>
            <person name="Thomas B.C."/>
            <person name="Singh A."/>
            <person name="Wilkins M.J."/>
            <person name="Karaoz U."/>
            <person name="Brodie E.L."/>
            <person name="Williams K.H."/>
            <person name="Hubbard S.S."/>
            <person name="Banfield J.F."/>
        </authorList>
    </citation>
    <scope>NUCLEOTIDE SEQUENCE [LARGE SCALE GENOMIC DNA]</scope>
</reference>
<dbReference type="EMBL" id="MHTH01000005">
    <property type="protein sequence ID" value="OHA59179.1"/>
    <property type="molecule type" value="Genomic_DNA"/>
</dbReference>
<dbReference type="SUPFAM" id="SSF143800">
    <property type="entry name" value="L28p-like"/>
    <property type="match status" value="1"/>
</dbReference>
<dbReference type="InterPro" id="IPR042105">
    <property type="entry name" value="Ribosomal_bL31_sf"/>
</dbReference>
<dbReference type="AlphaFoldDB" id="A0A1G2QGJ2"/>
<evidence type="ECO:0000256" key="6">
    <source>
        <dbReference type="ARBA" id="ARBA00035687"/>
    </source>
</evidence>
<comment type="cofactor">
    <cofactor evidence="7">
        <name>Zn(2+)</name>
        <dbReference type="ChEBI" id="CHEBI:29105"/>
    </cofactor>
    <text evidence="7">Binds 1 zinc ion per subunit.</text>
</comment>
<dbReference type="GO" id="GO:0005840">
    <property type="term" value="C:ribosome"/>
    <property type="evidence" value="ECO:0007669"/>
    <property type="project" value="UniProtKB-KW"/>
</dbReference>
<comment type="subunit">
    <text evidence="7">Part of the 50S ribosomal subunit.</text>
</comment>
<evidence type="ECO:0000256" key="2">
    <source>
        <dbReference type="ARBA" id="ARBA00022730"/>
    </source>
</evidence>
<evidence type="ECO:0000256" key="5">
    <source>
        <dbReference type="ARBA" id="ARBA00023274"/>
    </source>
</evidence>
<feature type="binding site" evidence="7">
    <location>
        <position position="40"/>
    </location>
    <ligand>
        <name>Zn(2+)</name>
        <dbReference type="ChEBI" id="CHEBI:29105"/>
    </ligand>
</feature>
<dbReference type="Gene3D" id="4.10.830.30">
    <property type="entry name" value="Ribosomal protein L31"/>
    <property type="match status" value="1"/>
</dbReference>
<evidence type="ECO:0000256" key="3">
    <source>
        <dbReference type="ARBA" id="ARBA00022884"/>
    </source>
</evidence>
<feature type="binding site" evidence="7">
    <location>
        <position position="19"/>
    </location>
    <ligand>
        <name>Zn(2+)</name>
        <dbReference type="ChEBI" id="CHEBI:29105"/>
    </ligand>
</feature>
<keyword evidence="7" id="KW-0862">Zinc</keyword>
<keyword evidence="4 7" id="KW-0689">Ribosomal protein</keyword>
<gene>
    <name evidence="7" type="primary">rpmE</name>
    <name evidence="8" type="ORF">A2370_03265</name>
</gene>
<protein>
    <recommendedName>
        <fullName evidence="6 7">Large ribosomal subunit protein bL31</fullName>
    </recommendedName>
</protein>
<dbReference type="GO" id="GO:0019843">
    <property type="term" value="F:rRNA binding"/>
    <property type="evidence" value="ECO:0007669"/>
    <property type="project" value="UniProtKB-KW"/>
</dbReference>
<dbReference type="NCBIfam" id="NF000612">
    <property type="entry name" value="PRK00019.1"/>
    <property type="match status" value="1"/>
</dbReference>
<dbReference type="GO" id="GO:0046872">
    <property type="term" value="F:metal ion binding"/>
    <property type="evidence" value="ECO:0007669"/>
    <property type="project" value="UniProtKB-KW"/>
</dbReference>